<dbReference type="EMBL" id="JAKWFO010000005">
    <property type="protein sequence ID" value="KAI9637118.1"/>
    <property type="molecule type" value="Genomic_DNA"/>
</dbReference>
<keyword evidence="2 4" id="KW-0479">Metal-binding</keyword>
<dbReference type="InterPro" id="IPR037217">
    <property type="entry name" value="Trp/Indoleamine_2_3_dOase-like"/>
</dbReference>
<feature type="region of interest" description="Disordered" evidence="5">
    <location>
        <begin position="24"/>
        <end position="44"/>
    </location>
</feature>
<comment type="similarity">
    <text evidence="1">Belongs to the indoleamine 2,3-dioxygenase family.</text>
</comment>
<name>A0AA38H9Z9_9TREE</name>
<sequence>MTSVAPPYPPFSLPSGHFLSLPPSYAGPSTSPSTSSAQSGGLAPNTASLASADFEVDVRTGFLPGSKNVERLPQPWEIWEEALDAARGTAVGDGLRLGGGRPKEVLWRAGIEVMAVVDTEALQTSMGLMRRAHLVLSFLLHFYAHTSPSDAPRPLAIPASIAIPILQIAPKLGLPPILTYSDTVLYNFLPSRPDASVSIVNPPERALVTFTNTRSEEQFYVISAQCEIAGAEALRIMRQSLDELFVGDDLALRRLAVYLRKLAKQIDRVGDITLSMIQHIDPEEFYHLIRPWFKGGDDGPGSLGWAFMGVPDEGVAAVAAAENTADRAEGVKRGKLFSGPSAGQSSLIHAIDIFLTVDHSPSADEVQNEASFLQRMLEYMPLAHRSFLGHLADHPTPLRPVITHYAKTHPKLAAAYDLALDALKRFREKHMRIVSVFIVQQARRQPSDRIRVLLGTAEEGEEVEVEVVQAVSVEEMRGTGGSPLFKFLKRCRDNTTRAMIAAPKGPVYELK</sequence>
<dbReference type="SUPFAM" id="SSF140959">
    <property type="entry name" value="Indolic compounds 2,3-dioxygenase-like"/>
    <property type="match status" value="1"/>
</dbReference>
<evidence type="ECO:0000313" key="7">
    <source>
        <dbReference type="Proteomes" id="UP001164286"/>
    </source>
</evidence>
<proteinExistence type="inferred from homology"/>
<dbReference type="GO" id="GO:0005737">
    <property type="term" value="C:cytoplasm"/>
    <property type="evidence" value="ECO:0007669"/>
    <property type="project" value="TreeGrafter"/>
</dbReference>
<keyword evidence="4" id="KW-0349">Heme</keyword>
<keyword evidence="3 4" id="KW-0408">Iron</keyword>
<dbReference type="GO" id="GO:0034354">
    <property type="term" value="P:'de novo' NAD+ biosynthetic process from L-tryptophan"/>
    <property type="evidence" value="ECO:0007669"/>
    <property type="project" value="TreeGrafter"/>
</dbReference>
<accession>A0AA38H9Z9</accession>
<gene>
    <name evidence="6" type="ORF">MKK02DRAFT_45829</name>
</gene>
<dbReference type="GO" id="GO:0019441">
    <property type="term" value="P:L-tryptophan catabolic process to kynurenine"/>
    <property type="evidence" value="ECO:0007669"/>
    <property type="project" value="InterPro"/>
</dbReference>
<dbReference type="GeneID" id="77732839"/>
<dbReference type="GO" id="GO:0046872">
    <property type="term" value="F:metal ion binding"/>
    <property type="evidence" value="ECO:0007669"/>
    <property type="project" value="UniProtKB-KW"/>
</dbReference>
<evidence type="ECO:0000256" key="4">
    <source>
        <dbReference type="PIRSR" id="PIRSR600898-1"/>
    </source>
</evidence>
<dbReference type="Proteomes" id="UP001164286">
    <property type="component" value="Unassembled WGS sequence"/>
</dbReference>
<keyword evidence="7" id="KW-1185">Reference proteome</keyword>
<feature type="compositionally biased region" description="Low complexity" evidence="5">
    <location>
        <begin position="24"/>
        <end position="41"/>
    </location>
</feature>
<evidence type="ECO:0000256" key="1">
    <source>
        <dbReference type="ARBA" id="ARBA00007119"/>
    </source>
</evidence>
<evidence type="ECO:0000313" key="6">
    <source>
        <dbReference type="EMBL" id="KAI9637118.1"/>
    </source>
</evidence>
<dbReference type="RefSeq" id="XP_052946895.1">
    <property type="nucleotide sequence ID" value="XM_053093634.1"/>
</dbReference>
<reference evidence="6" key="1">
    <citation type="journal article" date="2022" name="G3 (Bethesda)">
        <title>High quality genome of the basidiomycete yeast Dioszegia hungarica PDD-24b-2 isolated from cloud water.</title>
        <authorList>
            <person name="Jarrige D."/>
            <person name="Haridas S."/>
            <person name="Bleykasten-Grosshans C."/>
            <person name="Joly M."/>
            <person name="Nadalig T."/>
            <person name="Sancelme M."/>
            <person name="Vuilleumier S."/>
            <person name="Grigoriev I.V."/>
            <person name="Amato P."/>
            <person name="Bringel F."/>
        </authorList>
    </citation>
    <scope>NUCLEOTIDE SEQUENCE</scope>
    <source>
        <strain evidence="6">PDD-24b-2</strain>
    </source>
</reference>
<feature type="binding site" description="proximal binding residue" evidence="4">
    <location>
        <position position="430"/>
    </location>
    <ligand>
        <name>heme b</name>
        <dbReference type="ChEBI" id="CHEBI:60344"/>
    </ligand>
    <ligandPart>
        <name>Fe</name>
        <dbReference type="ChEBI" id="CHEBI:18248"/>
    </ligandPart>
</feature>
<dbReference type="PANTHER" id="PTHR28657">
    <property type="entry name" value="INDOLEAMINE 2,3-DIOXYGENASE"/>
    <property type="match status" value="1"/>
</dbReference>
<dbReference type="PANTHER" id="PTHR28657:SF5">
    <property type="entry name" value="INDOLEAMINE 2,3-DIOXYGENASE"/>
    <property type="match status" value="1"/>
</dbReference>
<dbReference type="AlphaFoldDB" id="A0AA38H9Z9"/>
<dbReference type="GO" id="GO:0033754">
    <property type="term" value="F:indoleamine 2,3-dioxygenase activity"/>
    <property type="evidence" value="ECO:0007669"/>
    <property type="project" value="TreeGrafter"/>
</dbReference>
<evidence type="ECO:0000256" key="5">
    <source>
        <dbReference type="SAM" id="MobiDB-lite"/>
    </source>
</evidence>
<protein>
    <submittedName>
        <fullName evidence="6">Indoleamine 2,3-dioxygenase</fullName>
    </submittedName>
</protein>
<evidence type="ECO:0000256" key="3">
    <source>
        <dbReference type="ARBA" id="ARBA00023004"/>
    </source>
</evidence>
<dbReference type="Pfam" id="PF01231">
    <property type="entry name" value="IDO"/>
    <property type="match status" value="1"/>
</dbReference>
<dbReference type="InterPro" id="IPR000898">
    <property type="entry name" value="Indolamine_dOase"/>
</dbReference>
<evidence type="ECO:0000256" key="2">
    <source>
        <dbReference type="ARBA" id="ARBA00022723"/>
    </source>
</evidence>
<dbReference type="Gene3D" id="1.20.58.480">
    <property type="match status" value="1"/>
</dbReference>
<dbReference type="GO" id="GO:0020037">
    <property type="term" value="F:heme binding"/>
    <property type="evidence" value="ECO:0007669"/>
    <property type="project" value="InterPro"/>
</dbReference>
<comment type="caution">
    <text evidence="6">The sequence shown here is derived from an EMBL/GenBank/DDBJ whole genome shotgun (WGS) entry which is preliminary data.</text>
</comment>
<organism evidence="6 7">
    <name type="scientific">Dioszegia hungarica</name>
    <dbReference type="NCBI Taxonomy" id="4972"/>
    <lineage>
        <taxon>Eukaryota</taxon>
        <taxon>Fungi</taxon>
        <taxon>Dikarya</taxon>
        <taxon>Basidiomycota</taxon>
        <taxon>Agaricomycotina</taxon>
        <taxon>Tremellomycetes</taxon>
        <taxon>Tremellales</taxon>
        <taxon>Bulleribasidiaceae</taxon>
        <taxon>Dioszegia</taxon>
    </lineage>
</organism>